<dbReference type="InParanoid" id="D2HGK2"/>
<gene>
    <name evidence="1" type="ORF">PANDA_010160</name>
</gene>
<protein>
    <submittedName>
        <fullName evidence="1">Uncharacterized protein</fullName>
    </submittedName>
</protein>
<feature type="non-terminal residue" evidence="1">
    <location>
        <position position="73"/>
    </location>
</feature>
<dbReference type="EMBL" id="GL192816">
    <property type="protein sequence ID" value="EFB13066.1"/>
    <property type="molecule type" value="Genomic_DNA"/>
</dbReference>
<reference evidence="1" key="1">
    <citation type="journal article" date="2010" name="Nature">
        <title>The sequence and de novo assembly of the giant panda genome.</title>
        <authorList>
            <person name="Li R."/>
            <person name="Fan W."/>
            <person name="Tian G."/>
            <person name="Zhu H."/>
            <person name="He L."/>
            <person name="Cai J."/>
            <person name="Huang Q."/>
            <person name="Cai Q."/>
            <person name="Li B."/>
            <person name="Bai Y."/>
            <person name="Zhang Z."/>
            <person name="Zhang Y."/>
            <person name="Wang W."/>
            <person name="Li J."/>
            <person name="Wei F."/>
            <person name="Li H."/>
            <person name="Jian M."/>
            <person name="Li J."/>
            <person name="Zhang Z."/>
            <person name="Nielsen R."/>
            <person name="Li D."/>
            <person name="Gu W."/>
            <person name="Yang Z."/>
            <person name="Xuan Z."/>
            <person name="Ryder O.A."/>
            <person name="Leung F.C."/>
            <person name="Zhou Y."/>
            <person name="Cao J."/>
            <person name="Sun X."/>
            <person name="Fu Y."/>
            <person name="Fang X."/>
            <person name="Guo X."/>
            <person name="Wang B."/>
            <person name="Hou R."/>
            <person name="Shen F."/>
            <person name="Mu B."/>
            <person name="Ni P."/>
            <person name="Lin R."/>
            <person name="Qian W."/>
            <person name="Wang G."/>
            <person name="Yu C."/>
            <person name="Nie W."/>
            <person name="Wang J."/>
            <person name="Wu Z."/>
            <person name="Liang H."/>
            <person name="Min J."/>
            <person name="Wu Q."/>
            <person name="Cheng S."/>
            <person name="Ruan J."/>
            <person name="Wang M."/>
            <person name="Shi Z."/>
            <person name="Wen M."/>
            <person name="Liu B."/>
            <person name="Ren X."/>
            <person name="Zheng H."/>
            <person name="Dong D."/>
            <person name="Cook K."/>
            <person name="Shan G."/>
            <person name="Zhang H."/>
            <person name="Kosiol C."/>
            <person name="Xie X."/>
            <person name="Lu Z."/>
            <person name="Zheng H."/>
            <person name="Li Y."/>
            <person name="Steiner C.C."/>
            <person name="Lam T.T."/>
            <person name="Lin S."/>
            <person name="Zhang Q."/>
            <person name="Li G."/>
            <person name="Tian J."/>
            <person name="Gong T."/>
            <person name="Liu H."/>
            <person name="Zhang D."/>
            <person name="Fang L."/>
            <person name="Ye C."/>
            <person name="Zhang J."/>
            <person name="Hu W."/>
            <person name="Xu A."/>
            <person name="Ren Y."/>
            <person name="Zhang G."/>
            <person name="Bruford M.W."/>
            <person name="Li Q."/>
            <person name="Ma L."/>
            <person name="Guo Y."/>
            <person name="An N."/>
            <person name="Hu Y."/>
            <person name="Zheng Y."/>
            <person name="Shi Y."/>
            <person name="Li Z."/>
            <person name="Liu Q."/>
            <person name="Chen Y."/>
            <person name="Zhao J."/>
            <person name="Qu N."/>
            <person name="Zhao S."/>
            <person name="Tian F."/>
            <person name="Wang X."/>
            <person name="Wang H."/>
            <person name="Xu L."/>
            <person name="Liu X."/>
            <person name="Vinar T."/>
            <person name="Wang Y."/>
            <person name="Lam T.W."/>
            <person name="Yiu S.M."/>
            <person name="Liu S."/>
            <person name="Zhang H."/>
            <person name="Li D."/>
            <person name="Huang Y."/>
            <person name="Wang X."/>
            <person name="Yang G."/>
            <person name="Jiang Z."/>
            <person name="Wang J."/>
            <person name="Qin N."/>
            <person name="Li L."/>
            <person name="Li J."/>
            <person name="Bolund L."/>
            <person name="Kristiansen K."/>
            <person name="Wong G.K."/>
            <person name="Olson M."/>
            <person name="Zhang X."/>
            <person name="Li S."/>
            <person name="Yang H."/>
            <person name="Wang J."/>
            <person name="Wang J."/>
        </authorList>
    </citation>
    <scope>NUCLEOTIDE SEQUENCE [LARGE SCALE GENOMIC DNA]</scope>
</reference>
<accession>D2HGK2</accession>
<proteinExistence type="predicted"/>
<name>D2HGK2_AILME</name>
<evidence type="ECO:0000313" key="1">
    <source>
        <dbReference type="EMBL" id="EFB13066.1"/>
    </source>
</evidence>
<organism evidence="1">
    <name type="scientific">Ailuropoda melanoleuca</name>
    <name type="common">Giant panda</name>
    <dbReference type="NCBI Taxonomy" id="9646"/>
    <lineage>
        <taxon>Eukaryota</taxon>
        <taxon>Metazoa</taxon>
        <taxon>Chordata</taxon>
        <taxon>Craniata</taxon>
        <taxon>Vertebrata</taxon>
        <taxon>Euteleostomi</taxon>
        <taxon>Mammalia</taxon>
        <taxon>Eutheria</taxon>
        <taxon>Laurasiatheria</taxon>
        <taxon>Carnivora</taxon>
        <taxon>Caniformia</taxon>
        <taxon>Ursidae</taxon>
        <taxon>Ailuropoda</taxon>
    </lineage>
</organism>
<sequence length="73" mass="8466">QVICDKIFRHWFSSGLRSSGLSFSLQRQLREAVQECADPRHTAHSSPRAASDVFRKLRRLLRATQKELQEAEK</sequence>
<dbReference type="AlphaFoldDB" id="D2HGK2"/>
<feature type="non-terminal residue" evidence="1">
    <location>
        <position position="1"/>
    </location>
</feature>